<geneLocation type="plasmid" evidence="4 5">
    <name>pCPRO01</name>
</geneLocation>
<dbReference type="InterPro" id="IPR055370">
    <property type="entry name" value="Lsr2_DNA-bd"/>
</dbReference>
<feature type="domain" description="Lsr2 DNA-binding" evidence="3">
    <location>
        <begin position="69"/>
        <end position="102"/>
    </location>
</feature>
<keyword evidence="4" id="KW-0614">Plasmid</keyword>
<protein>
    <submittedName>
        <fullName evidence="4">Lsr2 family protein</fullName>
    </submittedName>
</protein>
<dbReference type="KEGG" id="cprt:FIC82_020025"/>
<dbReference type="AlphaFoldDB" id="A0A6M5UNA7"/>
<dbReference type="Pfam" id="PF11774">
    <property type="entry name" value="Lsr2"/>
    <property type="match status" value="1"/>
</dbReference>
<dbReference type="Gene3D" id="3.30.60.230">
    <property type="entry name" value="Lsr2, dimerization domain"/>
    <property type="match status" value="1"/>
</dbReference>
<evidence type="ECO:0000313" key="4">
    <source>
        <dbReference type="EMBL" id="QJW38678.1"/>
    </source>
</evidence>
<feature type="domain" description="Lsr2 dimerization" evidence="2">
    <location>
        <begin position="1"/>
        <end position="58"/>
    </location>
</feature>
<dbReference type="EMBL" id="CP052758">
    <property type="protein sequence ID" value="QJW38678.1"/>
    <property type="molecule type" value="Genomic_DNA"/>
</dbReference>
<dbReference type="OrthoDB" id="4113332at2"/>
<dbReference type="RefSeq" id="WP_154800624.1">
    <property type="nucleotide sequence ID" value="NZ_CP052758.1"/>
</dbReference>
<evidence type="ECO:0000259" key="2">
    <source>
        <dbReference type="Pfam" id="PF11774"/>
    </source>
</evidence>
<evidence type="ECO:0000256" key="1">
    <source>
        <dbReference type="ARBA" id="ARBA00023125"/>
    </source>
</evidence>
<keyword evidence="1" id="KW-0238">DNA-binding</keyword>
<accession>A0A6M5UNA7</accession>
<dbReference type="InterPro" id="IPR042261">
    <property type="entry name" value="Lsr2-like_dimerization"/>
</dbReference>
<dbReference type="InterPro" id="IPR024412">
    <property type="entry name" value="Lsr2_dim_dom"/>
</dbReference>
<sequence>MVQQRHVIITDDLDGSEGARTYAFSWQQGRYEIDLSDEHRDELLAALAPYIKAARRVGRASASATTRTRTDGAEVRAWARANGHDVSDRGKIPAAVLEAYDARG</sequence>
<dbReference type="GO" id="GO:0003677">
    <property type="term" value="F:DNA binding"/>
    <property type="evidence" value="ECO:0007669"/>
    <property type="project" value="UniProtKB-KW"/>
</dbReference>
<dbReference type="Proteomes" id="UP000451354">
    <property type="component" value="Plasmid pCPRO01"/>
</dbReference>
<proteinExistence type="predicted"/>
<dbReference type="Pfam" id="PF23359">
    <property type="entry name" value="Lsr2_DNA-bd"/>
    <property type="match status" value="1"/>
</dbReference>
<organism evidence="4 5">
    <name type="scientific">Cellulosimicrobium protaetiae</name>
    <dbReference type="NCBI Taxonomy" id="2587808"/>
    <lineage>
        <taxon>Bacteria</taxon>
        <taxon>Bacillati</taxon>
        <taxon>Actinomycetota</taxon>
        <taxon>Actinomycetes</taxon>
        <taxon>Micrococcales</taxon>
        <taxon>Promicromonosporaceae</taxon>
        <taxon>Cellulosimicrobium</taxon>
    </lineage>
</organism>
<keyword evidence="5" id="KW-1185">Reference proteome</keyword>
<dbReference type="GO" id="GO:0016746">
    <property type="term" value="F:acyltransferase activity"/>
    <property type="evidence" value="ECO:0007669"/>
    <property type="project" value="InterPro"/>
</dbReference>
<evidence type="ECO:0000259" key="3">
    <source>
        <dbReference type="Pfam" id="PF23359"/>
    </source>
</evidence>
<dbReference type="Gene3D" id="4.10.320.10">
    <property type="entry name" value="E3-binding domain"/>
    <property type="match status" value="1"/>
</dbReference>
<evidence type="ECO:0000313" key="5">
    <source>
        <dbReference type="Proteomes" id="UP000451354"/>
    </source>
</evidence>
<reference evidence="5" key="1">
    <citation type="journal article" date="2022" name="Int. J. Syst. Evol. Microbiol.">
        <title>Cellulosimicrobium protaetiae sp. nov., isolated from the gut of the larva of Protaetia brevitarsis seulensis.</title>
        <authorList>
            <person name="Le Han H."/>
            <person name="Nguyen T.T.H."/>
            <person name="Li Z."/>
            <person name="Shin N.R."/>
            <person name="Kim S.G."/>
        </authorList>
    </citation>
    <scope>NUCLEOTIDE SEQUENCE [LARGE SCALE GENOMIC DNA]</scope>
    <source>
        <strain evidence="5">BI34</strain>
    </source>
</reference>
<gene>
    <name evidence="4" type="ORF">FIC82_020025</name>
</gene>
<name>A0A6M5UNA7_9MICO</name>
<dbReference type="InterPro" id="IPR036625">
    <property type="entry name" value="E3-bd_dom_sf"/>
</dbReference>